<dbReference type="EMBL" id="GBRH01249479">
    <property type="protein sequence ID" value="JAD48416.1"/>
    <property type="molecule type" value="Transcribed_RNA"/>
</dbReference>
<protein>
    <submittedName>
        <fullName evidence="2">Uncharacterized protein</fullName>
    </submittedName>
</protein>
<evidence type="ECO:0000313" key="2">
    <source>
        <dbReference type="EMBL" id="JAD48416.1"/>
    </source>
</evidence>
<name>A0A0A9R620_ARUDO</name>
<sequence>MEDSASLTRIEGTDSVKNPSALSTKTQWQTGRLHNPINHFPST</sequence>
<organism evidence="2">
    <name type="scientific">Arundo donax</name>
    <name type="common">Giant reed</name>
    <name type="synonym">Donax arundinaceus</name>
    <dbReference type="NCBI Taxonomy" id="35708"/>
    <lineage>
        <taxon>Eukaryota</taxon>
        <taxon>Viridiplantae</taxon>
        <taxon>Streptophyta</taxon>
        <taxon>Embryophyta</taxon>
        <taxon>Tracheophyta</taxon>
        <taxon>Spermatophyta</taxon>
        <taxon>Magnoliopsida</taxon>
        <taxon>Liliopsida</taxon>
        <taxon>Poales</taxon>
        <taxon>Poaceae</taxon>
        <taxon>PACMAD clade</taxon>
        <taxon>Arundinoideae</taxon>
        <taxon>Arundineae</taxon>
        <taxon>Arundo</taxon>
    </lineage>
</organism>
<feature type="compositionally biased region" description="Polar residues" evidence="1">
    <location>
        <begin position="15"/>
        <end position="32"/>
    </location>
</feature>
<proteinExistence type="predicted"/>
<accession>A0A0A9R620</accession>
<dbReference type="AlphaFoldDB" id="A0A0A9R620"/>
<reference evidence="2" key="2">
    <citation type="journal article" date="2015" name="Data Brief">
        <title>Shoot transcriptome of the giant reed, Arundo donax.</title>
        <authorList>
            <person name="Barrero R.A."/>
            <person name="Guerrero F.D."/>
            <person name="Moolhuijzen P."/>
            <person name="Goolsby J.A."/>
            <person name="Tidwell J."/>
            <person name="Bellgard S.E."/>
            <person name="Bellgard M.I."/>
        </authorList>
    </citation>
    <scope>NUCLEOTIDE SEQUENCE</scope>
    <source>
        <tissue evidence="2">Shoot tissue taken approximately 20 cm above the soil surface</tissue>
    </source>
</reference>
<evidence type="ECO:0000256" key="1">
    <source>
        <dbReference type="SAM" id="MobiDB-lite"/>
    </source>
</evidence>
<reference evidence="2" key="1">
    <citation type="submission" date="2014-09" db="EMBL/GenBank/DDBJ databases">
        <authorList>
            <person name="Magalhaes I.L.F."/>
            <person name="Oliveira U."/>
            <person name="Santos F.R."/>
            <person name="Vidigal T.H.D.A."/>
            <person name="Brescovit A.D."/>
            <person name="Santos A.J."/>
        </authorList>
    </citation>
    <scope>NUCLEOTIDE SEQUENCE</scope>
    <source>
        <tissue evidence="2">Shoot tissue taken approximately 20 cm above the soil surface</tissue>
    </source>
</reference>
<feature type="region of interest" description="Disordered" evidence="1">
    <location>
        <begin position="1"/>
        <end position="43"/>
    </location>
</feature>